<evidence type="ECO:0000313" key="3">
    <source>
        <dbReference type="EMBL" id="MFC4701260.1"/>
    </source>
</evidence>
<sequence length="153" mass="16742">MKFDIFANTALKIVSSSIAALTLFAVVAGQSAQAASHQESINVQDHAQSIALNDNSFARALALVTELEQNLIDANAQMEKIDKGFVEGRFTHHDLLAATVTYFNIENAVAEARVQLMVAMANMHQNQQQDANQTDIKNQLATTYVVKDTATQY</sequence>
<dbReference type="EMBL" id="JBHSGU010000005">
    <property type="protein sequence ID" value="MFC4701260.1"/>
    <property type="molecule type" value="Genomic_DNA"/>
</dbReference>
<dbReference type="RefSeq" id="WP_382409525.1">
    <property type="nucleotide sequence ID" value="NZ_JBHSGU010000005.1"/>
</dbReference>
<organism evidence="3 4">
    <name type="scientific">Glaciecola siphonariae</name>
    <dbReference type="NCBI Taxonomy" id="521012"/>
    <lineage>
        <taxon>Bacteria</taxon>
        <taxon>Pseudomonadati</taxon>
        <taxon>Pseudomonadota</taxon>
        <taxon>Gammaproteobacteria</taxon>
        <taxon>Alteromonadales</taxon>
        <taxon>Alteromonadaceae</taxon>
        <taxon>Glaciecola</taxon>
    </lineage>
</organism>
<accession>A0ABV9M032</accession>
<keyword evidence="1" id="KW-0175">Coiled coil</keyword>
<feature type="chain" id="PRO_5047185587" evidence="2">
    <location>
        <begin position="35"/>
        <end position="153"/>
    </location>
</feature>
<gene>
    <name evidence="3" type="ORF">ACFO4O_13890</name>
</gene>
<evidence type="ECO:0000256" key="1">
    <source>
        <dbReference type="SAM" id="Coils"/>
    </source>
</evidence>
<feature type="coiled-coil region" evidence="1">
    <location>
        <begin position="57"/>
        <end position="84"/>
    </location>
</feature>
<protein>
    <submittedName>
        <fullName evidence="3">TolC family protein</fullName>
    </submittedName>
</protein>
<evidence type="ECO:0000313" key="4">
    <source>
        <dbReference type="Proteomes" id="UP001595897"/>
    </source>
</evidence>
<reference evidence="4" key="1">
    <citation type="journal article" date="2019" name="Int. J. Syst. Evol. Microbiol.">
        <title>The Global Catalogue of Microorganisms (GCM) 10K type strain sequencing project: providing services to taxonomists for standard genome sequencing and annotation.</title>
        <authorList>
            <consortium name="The Broad Institute Genomics Platform"/>
            <consortium name="The Broad Institute Genome Sequencing Center for Infectious Disease"/>
            <person name="Wu L."/>
            <person name="Ma J."/>
        </authorList>
    </citation>
    <scope>NUCLEOTIDE SEQUENCE [LARGE SCALE GENOMIC DNA]</scope>
    <source>
        <strain evidence="4">KACC 12507</strain>
    </source>
</reference>
<dbReference type="SUPFAM" id="SSF56954">
    <property type="entry name" value="Outer membrane efflux proteins (OEP)"/>
    <property type="match status" value="1"/>
</dbReference>
<keyword evidence="4" id="KW-1185">Reference proteome</keyword>
<evidence type="ECO:0000256" key="2">
    <source>
        <dbReference type="SAM" id="SignalP"/>
    </source>
</evidence>
<name>A0ABV9M032_9ALTE</name>
<feature type="signal peptide" evidence="2">
    <location>
        <begin position="1"/>
        <end position="34"/>
    </location>
</feature>
<proteinExistence type="predicted"/>
<comment type="caution">
    <text evidence="3">The sequence shown here is derived from an EMBL/GenBank/DDBJ whole genome shotgun (WGS) entry which is preliminary data.</text>
</comment>
<keyword evidence="2" id="KW-0732">Signal</keyword>
<dbReference type="Proteomes" id="UP001595897">
    <property type="component" value="Unassembled WGS sequence"/>
</dbReference>